<proteinExistence type="predicted"/>
<evidence type="ECO:0000313" key="1">
    <source>
        <dbReference type="EMBL" id="GIG10201.1"/>
    </source>
</evidence>
<name>A0A8J3PAD8_9ACTN</name>
<accession>A0A8J3PAD8</accession>
<keyword evidence="2" id="KW-1185">Reference proteome</keyword>
<dbReference type="EMBL" id="BONI01000082">
    <property type="protein sequence ID" value="GIG10201.1"/>
    <property type="molecule type" value="Genomic_DNA"/>
</dbReference>
<dbReference type="AlphaFoldDB" id="A0A8J3PAD8"/>
<sequence>MSHDIGQIVTNLGVTAEALEDADLVADAVVLLKVVQPDGSVSLLIAHSEGMSWIERLGMLRAAERIEGPGPGGWASDDD</sequence>
<dbReference type="RefSeq" id="WP_203698045.1">
    <property type="nucleotide sequence ID" value="NZ_BAAALC010000003.1"/>
</dbReference>
<dbReference type="Proteomes" id="UP000630887">
    <property type="component" value="Unassembled WGS sequence"/>
</dbReference>
<organism evidence="1 2">
    <name type="scientific">Catellatospora coxensis</name>
    <dbReference type="NCBI Taxonomy" id="310354"/>
    <lineage>
        <taxon>Bacteria</taxon>
        <taxon>Bacillati</taxon>
        <taxon>Actinomycetota</taxon>
        <taxon>Actinomycetes</taxon>
        <taxon>Micromonosporales</taxon>
        <taxon>Micromonosporaceae</taxon>
        <taxon>Catellatospora</taxon>
    </lineage>
</organism>
<evidence type="ECO:0000313" key="2">
    <source>
        <dbReference type="Proteomes" id="UP000630887"/>
    </source>
</evidence>
<protein>
    <submittedName>
        <fullName evidence="1">Uncharacterized protein</fullName>
    </submittedName>
</protein>
<reference evidence="1 2" key="1">
    <citation type="submission" date="2021-01" db="EMBL/GenBank/DDBJ databases">
        <title>Whole genome shotgun sequence of Catellatospora coxensis NBRC 107359.</title>
        <authorList>
            <person name="Komaki H."/>
            <person name="Tamura T."/>
        </authorList>
    </citation>
    <scope>NUCLEOTIDE SEQUENCE [LARGE SCALE GENOMIC DNA]</scope>
    <source>
        <strain evidence="1 2">NBRC 107359</strain>
    </source>
</reference>
<comment type="caution">
    <text evidence="1">The sequence shown here is derived from an EMBL/GenBank/DDBJ whole genome shotgun (WGS) entry which is preliminary data.</text>
</comment>
<gene>
    <name evidence="1" type="ORF">Cco03nite_69010</name>
</gene>